<feature type="compositionally biased region" description="Polar residues" evidence="1">
    <location>
        <begin position="1"/>
        <end position="15"/>
    </location>
</feature>
<accession>A0A1X7SGC9</accession>
<dbReference type="InParanoid" id="A0A1X7SGC9"/>
<reference evidence="2" key="1">
    <citation type="submission" date="2017-05" db="UniProtKB">
        <authorList>
            <consortium name="EnsemblMetazoa"/>
        </authorList>
    </citation>
    <scope>IDENTIFICATION</scope>
</reference>
<proteinExistence type="predicted"/>
<protein>
    <recommendedName>
        <fullName evidence="3">Death domain-containing protein</fullName>
    </recommendedName>
</protein>
<dbReference type="EnsemblMetazoa" id="Aqu2.1.01143_001">
    <property type="protein sequence ID" value="Aqu2.1.01143_001"/>
    <property type="gene ID" value="Aqu2.1.01143"/>
</dbReference>
<evidence type="ECO:0000256" key="1">
    <source>
        <dbReference type="SAM" id="MobiDB-lite"/>
    </source>
</evidence>
<evidence type="ECO:0008006" key="3">
    <source>
        <dbReference type="Google" id="ProtNLM"/>
    </source>
</evidence>
<name>A0A1X7SGC9_AMPQE</name>
<feature type="region of interest" description="Disordered" evidence="1">
    <location>
        <begin position="1"/>
        <end position="25"/>
    </location>
</feature>
<organism evidence="2">
    <name type="scientific">Amphimedon queenslandica</name>
    <name type="common">Sponge</name>
    <dbReference type="NCBI Taxonomy" id="400682"/>
    <lineage>
        <taxon>Eukaryota</taxon>
        <taxon>Metazoa</taxon>
        <taxon>Porifera</taxon>
        <taxon>Demospongiae</taxon>
        <taxon>Heteroscleromorpha</taxon>
        <taxon>Haplosclerida</taxon>
        <taxon>Niphatidae</taxon>
        <taxon>Amphimedon</taxon>
    </lineage>
</organism>
<sequence length="112" mass="12343">TPQRSVSETGSTGSPQEDKSPSSKELGMKTVMKIFSSSAHHYKLIGIGLDVNVADLKDAGDATNNLITVFQRWFDANKDVSWDTLIELCNNYPDQLGKAKAKLNKELESLKE</sequence>
<evidence type="ECO:0000313" key="2">
    <source>
        <dbReference type="EnsemblMetazoa" id="Aqu2.1.01143_001"/>
    </source>
</evidence>
<dbReference type="AlphaFoldDB" id="A0A1X7SGC9"/>